<dbReference type="Proteomes" id="UP000008062">
    <property type="component" value="Chromosome 5"/>
</dbReference>
<keyword evidence="2" id="KW-1133">Transmembrane helix</keyword>
<reference evidence="3 4" key="1">
    <citation type="journal article" date="2011" name="PLoS Genet.">
        <title>Finished genome of the fungal wheat pathogen Mycosphaerella graminicola reveals dispensome structure, chromosome plasticity, and stealth pathogenesis.</title>
        <authorList>
            <person name="Goodwin S.B."/>
            <person name="Ben M'barek S."/>
            <person name="Dhillon B."/>
            <person name="Wittenberg A.H.J."/>
            <person name="Crane C.F."/>
            <person name="Hane J.K."/>
            <person name="Foster A.J."/>
            <person name="Van der Lee T.A.J."/>
            <person name="Grimwood J."/>
            <person name="Aerts A."/>
            <person name="Antoniw J."/>
            <person name="Bailey A."/>
            <person name="Bluhm B."/>
            <person name="Bowler J."/>
            <person name="Bristow J."/>
            <person name="van der Burgt A."/>
            <person name="Canto-Canche B."/>
            <person name="Churchill A.C.L."/>
            <person name="Conde-Ferraez L."/>
            <person name="Cools H.J."/>
            <person name="Coutinho P.M."/>
            <person name="Csukai M."/>
            <person name="Dehal P."/>
            <person name="De Wit P."/>
            <person name="Donzelli B."/>
            <person name="van de Geest H.C."/>
            <person name="van Ham R.C.H.J."/>
            <person name="Hammond-Kosack K.E."/>
            <person name="Henrissat B."/>
            <person name="Kilian A."/>
            <person name="Kobayashi A.K."/>
            <person name="Koopmann E."/>
            <person name="Kourmpetis Y."/>
            <person name="Kuzniar A."/>
            <person name="Lindquist E."/>
            <person name="Lombard V."/>
            <person name="Maliepaard C."/>
            <person name="Martins N."/>
            <person name="Mehrabi R."/>
            <person name="Nap J.P.H."/>
            <person name="Ponomarenko A."/>
            <person name="Rudd J.J."/>
            <person name="Salamov A."/>
            <person name="Schmutz J."/>
            <person name="Schouten H.J."/>
            <person name="Shapiro H."/>
            <person name="Stergiopoulos I."/>
            <person name="Torriani S.F.F."/>
            <person name="Tu H."/>
            <person name="de Vries R.P."/>
            <person name="Waalwijk C."/>
            <person name="Ware S.B."/>
            <person name="Wiebenga A."/>
            <person name="Zwiers L.-H."/>
            <person name="Oliver R.P."/>
            <person name="Grigoriev I.V."/>
            <person name="Kema G.H.J."/>
        </authorList>
    </citation>
    <scope>NUCLEOTIDE SEQUENCE [LARGE SCALE GENOMIC DNA]</scope>
    <source>
        <strain evidence="4">CBS 115943 / IPO323</strain>
    </source>
</reference>
<feature type="transmembrane region" description="Helical" evidence="2">
    <location>
        <begin position="350"/>
        <end position="371"/>
    </location>
</feature>
<keyword evidence="2" id="KW-0812">Transmembrane</keyword>
<accession>F9XAI4</accession>
<dbReference type="PANTHER" id="PTHR47260:SF1">
    <property type="entry name" value="UPF0644 PROTEIN PB2B4.06"/>
    <property type="match status" value="1"/>
</dbReference>
<dbReference type="GeneID" id="13393813"/>
<dbReference type="AlphaFoldDB" id="F9XAI4"/>
<protein>
    <recommendedName>
        <fullName evidence="5">Thioesterase domain-containing protein</fullName>
    </recommendedName>
</protein>
<organism evidence="3 4">
    <name type="scientific">Zymoseptoria tritici (strain CBS 115943 / IPO323)</name>
    <name type="common">Speckled leaf blotch fungus</name>
    <name type="synonym">Septoria tritici</name>
    <dbReference type="NCBI Taxonomy" id="336722"/>
    <lineage>
        <taxon>Eukaryota</taxon>
        <taxon>Fungi</taxon>
        <taxon>Dikarya</taxon>
        <taxon>Ascomycota</taxon>
        <taxon>Pezizomycotina</taxon>
        <taxon>Dothideomycetes</taxon>
        <taxon>Dothideomycetidae</taxon>
        <taxon>Mycosphaerellales</taxon>
        <taxon>Mycosphaerellaceae</taxon>
        <taxon>Zymoseptoria</taxon>
    </lineage>
</organism>
<evidence type="ECO:0000313" key="3">
    <source>
        <dbReference type="EMBL" id="EGP87760.1"/>
    </source>
</evidence>
<feature type="region of interest" description="Disordered" evidence="1">
    <location>
        <begin position="318"/>
        <end position="342"/>
    </location>
</feature>
<name>F9XAI4_ZYMTI</name>
<feature type="compositionally biased region" description="Low complexity" evidence="1">
    <location>
        <begin position="326"/>
        <end position="337"/>
    </location>
</feature>
<evidence type="ECO:0000313" key="4">
    <source>
        <dbReference type="Proteomes" id="UP000008062"/>
    </source>
</evidence>
<sequence>MSRGLDGIKGGFVSIPSAFEGVPESSKHAFKLELVPKLIETRNLEKVDISTNVDVVTHRALIDFADFDVDDVDYDQLGRDCDLLKEAFKSRRKELNAAMKAVSNPGSTVEEIRKVAQMLDAAGLSERAFLENDGGIIPLLVIGAALLLSGARKPRNSHFDFQIVFQTCNGVRNTVEPPGGALDFRPSCRQSRCMTASLTVLTDGPRSELDIMSAHSLRTLETAALTGSLSTSQLGKDTSSFMTLSISTTSTNFTFNTCPINPGMTSPKMPEIQPSRASIFNLDSVLRSHIMTTALCLRPSVGSITMNGLRTQGQCAARRLSSQRQPVSRRYASSASPSPRPSFLRRHPRVILTTIALGLGVGVGTFAVHLISPPPMPQPGTHEDNILITDLNKRIDEEFKVKVLRGKCLGVAKQLKGEEGGWVEVLPRLHPTHLEGLPENKLPFHDRLTDHLQGARGLGVERIFWDRSEKKLVAIVWFGGAMSGWPGVTHGGLLATALEEKIALAAALSNPSSESSVSAAATPQRLPGTGNHATMTMPLDTPAEPAQVSIDYRKPTYANSFYTIRVTPAFSADDDAGNVRYAIKGAEYQATLETMDAQICVKAAAKFAPRSTAEQVEEKVAEAAKWSLDEFKQWMWPSRQQQIR</sequence>
<dbReference type="PANTHER" id="PTHR47260">
    <property type="entry name" value="UPF0644 PROTEIN PB2B4.06"/>
    <property type="match status" value="1"/>
</dbReference>
<dbReference type="InterPro" id="IPR029069">
    <property type="entry name" value="HotDog_dom_sf"/>
</dbReference>
<dbReference type="RefSeq" id="XP_003852784.1">
    <property type="nucleotide sequence ID" value="XM_003852736.1"/>
</dbReference>
<dbReference type="InParanoid" id="F9XAI4"/>
<dbReference type="InterPro" id="IPR052061">
    <property type="entry name" value="PTE-AB_protein"/>
</dbReference>
<evidence type="ECO:0008006" key="5">
    <source>
        <dbReference type="Google" id="ProtNLM"/>
    </source>
</evidence>
<dbReference type="OrthoDB" id="506431at2759"/>
<dbReference type="Gene3D" id="3.10.129.10">
    <property type="entry name" value="Hotdog Thioesterase"/>
    <property type="match status" value="1"/>
</dbReference>
<gene>
    <name evidence="3" type="ORF">MYCGRDRAFT_92941</name>
</gene>
<dbReference type="SUPFAM" id="SSF54637">
    <property type="entry name" value="Thioesterase/thiol ester dehydrase-isomerase"/>
    <property type="match status" value="1"/>
</dbReference>
<dbReference type="eggNOG" id="ENOG502SSJB">
    <property type="taxonomic scope" value="Eukaryota"/>
</dbReference>
<evidence type="ECO:0000256" key="2">
    <source>
        <dbReference type="SAM" id="Phobius"/>
    </source>
</evidence>
<keyword evidence="4" id="KW-1185">Reference proteome</keyword>
<evidence type="ECO:0000256" key="1">
    <source>
        <dbReference type="SAM" id="MobiDB-lite"/>
    </source>
</evidence>
<dbReference type="KEGG" id="ztr:MYCGRDRAFT_92941"/>
<dbReference type="HOGENOM" id="CLU_425271_0_0_1"/>
<keyword evidence="2" id="KW-0472">Membrane</keyword>
<proteinExistence type="predicted"/>
<dbReference type="EMBL" id="CM001200">
    <property type="protein sequence ID" value="EGP87760.1"/>
    <property type="molecule type" value="Genomic_DNA"/>
</dbReference>